<organism evidence="1 2">
    <name type="scientific">Entomophthora muscae</name>
    <dbReference type="NCBI Taxonomy" id="34485"/>
    <lineage>
        <taxon>Eukaryota</taxon>
        <taxon>Fungi</taxon>
        <taxon>Fungi incertae sedis</taxon>
        <taxon>Zoopagomycota</taxon>
        <taxon>Entomophthoromycotina</taxon>
        <taxon>Entomophthoromycetes</taxon>
        <taxon>Entomophthorales</taxon>
        <taxon>Entomophthoraceae</taxon>
        <taxon>Entomophthora</taxon>
    </lineage>
</organism>
<reference evidence="1" key="1">
    <citation type="submission" date="2022-04" db="EMBL/GenBank/DDBJ databases">
        <title>Genome of the entomopathogenic fungus Entomophthora muscae.</title>
        <authorList>
            <person name="Elya C."/>
            <person name="Lovett B.R."/>
            <person name="Lee E."/>
            <person name="Macias A.M."/>
            <person name="Hajek A.E."/>
            <person name="De Bivort B.L."/>
            <person name="Kasson M.T."/>
            <person name="De Fine Licht H.H."/>
            <person name="Stajich J.E."/>
        </authorList>
    </citation>
    <scope>NUCLEOTIDE SEQUENCE</scope>
    <source>
        <strain evidence="1">Berkeley</strain>
    </source>
</reference>
<dbReference type="EMBL" id="QTSX02004971">
    <property type="protein sequence ID" value="KAJ9063418.1"/>
    <property type="molecule type" value="Genomic_DNA"/>
</dbReference>
<protein>
    <submittedName>
        <fullName evidence="1">Uncharacterized protein</fullName>
    </submittedName>
</protein>
<sequence>MSNYSKVKQGKVYKTAKHPIVSELSWVTPNDFPVSRSRRFASAAPNLQTDTTMSSNDLLKLASPETPSTNPNTPTTEMPQRQLVGEPQPRQVTSILNEGNLEHPKPTLPSNPDPVKKDIVSLFRKKSEEPLKESQPPEGLLKRLASIRNNKRASEIQHSVSPASSLPPPVADLEASKRLKLVNSEAVRVDSSESLSNLSEPHPFQLPCPSITVSETIECNEYPKLLDSAFTQFLGLSKKESLDLQPESNQFPGPVESSHSVTNSYSLVQNTNQTYVPLADSRAEPIPKEIVRHDDSTVISPNGANFPQSKPHFNIPRIQYASISEPHYPSQITEHMSKLVPNNFPMSSPSIAMPSTSYSATCVNHMGQSLDSASTDYATVVYPNFKGAVYSDPTAYLQGSEIHNNLVQHGEPSPRLFVNDNGQLIWRQSHEPFNRAGVIKQFLSYIGFTSQTAEMMINSEGQDKMEVFQDQFLKFSEWCCERDYDPWTFSEVIGLNYITEVSRDQDFITLEAIRDALSSTWALVHGDRNLFKDSPRVLLFFKGLRMNLTRKPKLLPTVNPHLPFSLFKKWGTNAELSHTQLCQKTAFLIIAVTSWNSLDLSRIILSQVQSTASNSLILNSVDSDSRKIKRVELQEFSKNITTCPVQAIRDYTQWFRPTDADNPSQCLFGPTPNPNNRVNASPKMIDMWIQNLFMTAERELADASC</sequence>
<dbReference type="Proteomes" id="UP001165960">
    <property type="component" value="Unassembled WGS sequence"/>
</dbReference>
<evidence type="ECO:0000313" key="1">
    <source>
        <dbReference type="EMBL" id="KAJ9063418.1"/>
    </source>
</evidence>
<gene>
    <name evidence="1" type="ORF">DSO57_1000012</name>
</gene>
<comment type="caution">
    <text evidence="1">The sequence shown here is derived from an EMBL/GenBank/DDBJ whole genome shotgun (WGS) entry which is preliminary data.</text>
</comment>
<proteinExistence type="predicted"/>
<evidence type="ECO:0000313" key="2">
    <source>
        <dbReference type="Proteomes" id="UP001165960"/>
    </source>
</evidence>
<accession>A0ACC2SM92</accession>
<name>A0ACC2SM92_9FUNG</name>
<keyword evidence="2" id="KW-1185">Reference proteome</keyword>